<comment type="caution">
    <text evidence="1">The sequence shown here is derived from an EMBL/GenBank/DDBJ whole genome shotgun (WGS) entry which is preliminary data.</text>
</comment>
<accession>A0ABD3EIZ8</accession>
<gene>
    <name evidence="1" type="ORF">CASFOL_003941</name>
</gene>
<dbReference type="Proteomes" id="UP001632038">
    <property type="component" value="Unassembled WGS sequence"/>
</dbReference>
<protein>
    <submittedName>
        <fullName evidence="1">Uncharacterized protein</fullName>
    </submittedName>
</protein>
<dbReference type="AlphaFoldDB" id="A0ABD3EIZ8"/>
<dbReference type="EMBL" id="JAVIJP010000005">
    <property type="protein sequence ID" value="KAL3654260.1"/>
    <property type="molecule type" value="Genomic_DNA"/>
</dbReference>
<keyword evidence="2" id="KW-1185">Reference proteome</keyword>
<evidence type="ECO:0000313" key="2">
    <source>
        <dbReference type="Proteomes" id="UP001632038"/>
    </source>
</evidence>
<organism evidence="1 2">
    <name type="scientific">Castilleja foliolosa</name>
    <dbReference type="NCBI Taxonomy" id="1961234"/>
    <lineage>
        <taxon>Eukaryota</taxon>
        <taxon>Viridiplantae</taxon>
        <taxon>Streptophyta</taxon>
        <taxon>Embryophyta</taxon>
        <taxon>Tracheophyta</taxon>
        <taxon>Spermatophyta</taxon>
        <taxon>Magnoliopsida</taxon>
        <taxon>eudicotyledons</taxon>
        <taxon>Gunneridae</taxon>
        <taxon>Pentapetalae</taxon>
        <taxon>asterids</taxon>
        <taxon>lamiids</taxon>
        <taxon>Lamiales</taxon>
        <taxon>Orobanchaceae</taxon>
        <taxon>Pedicularideae</taxon>
        <taxon>Castillejinae</taxon>
        <taxon>Castilleja</taxon>
    </lineage>
</organism>
<reference evidence="2" key="1">
    <citation type="journal article" date="2024" name="IScience">
        <title>Strigolactones Initiate the Formation of Haustorium-like Structures in Castilleja.</title>
        <authorList>
            <person name="Buerger M."/>
            <person name="Peterson D."/>
            <person name="Chory J."/>
        </authorList>
    </citation>
    <scope>NUCLEOTIDE SEQUENCE [LARGE SCALE GENOMIC DNA]</scope>
</reference>
<evidence type="ECO:0000313" key="1">
    <source>
        <dbReference type="EMBL" id="KAL3654260.1"/>
    </source>
</evidence>
<name>A0ABD3EIZ8_9LAMI</name>
<sequence>MTVANAQIFAIPKPLFSGIPISRRPPFCVSFRQFTDVNIPKPLFSGTPISRRPPYCAYSRQLTDKFAFLDTVDDSPWPMLTNTHYEVFIKRSYLKSDATEQEKMDFYLETATLIVHNFYLFTDTRIEDSEEDAKERIYKVSRDCSFWLDSVEIVCPDGTELEYMDGEMVKWSMKPKRREKGRFPIPKPELPWL</sequence>
<proteinExistence type="predicted"/>